<evidence type="ECO:0000313" key="3">
    <source>
        <dbReference type="Proteomes" id="UP001138500"/>
    </source>
</evidence>
<sequence>MRFTTVTLTSGVLFFFVSAVSAKTFNIEALRFPEDSCNGQPIGERTHVKGNGKCHSWDDGIAFKSFDYGWAKHRPAESNPEKYGACTISLWLEKGCYGESMADAEHANEERWLGSCVSWLDPPPEKAKSMKITCRK</sequence>
<protein>
    <submittedName>
        <fullName evidence="2">Uncharacterized protein</fullName>
    </submittedName>
</protein>
<dbReference type="Proteomes" id="UP001138500">
    <property type="component" value="Unassembled WGS sequence"/>
</dbReference>
<reference evidence="2 3" key="2">
    <citation type="journal article" date="2021" name="Curr. Genet.">
        <title>Genetic response to nitrogen starvation in the aggressive Eucalyptus foliar pathogen Teratosphaeria destructans.</title>
        <authorList>
            <person name="Havenga M."/>
            <person name="Wingfield B.D."/>
            <person name="Wingfield M.J."/>
            <person name="Dreyer L.L."/>
            <person name="Roets F."/>
            <person name="Aylward J."/>
        </authorList>
    </citation>
    <scope>NUCLEOTIDE SEQUENCE [LARGE SCALE GENOMIC DNA]</scope>
    <source>
        <strain evidence="2">CMW44962</strain>
    </source>
</reference>
<name>A0A9W7W6I0_9PEZI</name>
<gene>
    <name evidence="2" type="ORF">Tdes44962_MAKER07032</name>
</gene>
<feature type="chain" id="PRO_5040807960" evidence="1">
    <location>
        <begin position="23"/>
        <end position="136"/>
    </location>
</feature>
<organism evidence="2 3">
    <name type="scientific">Teratosphaeria destructans</name>
    <dbReference type="NCBI Taxonomy" id="418781"/>
    <lineage>
        <taxon>Eukaryota</taxon>
        <taxon>Fungi</taxon>
        <taxon>Dikarya</taxon>
        <taxon>Ascomycota</taxon>
        <taxon>Pezizomycotina</taxon>
        <taxon>Dothideomycetes</taxon>
        <taxon>Dothideomycetidae</taxon>
        <taxon>Mycosphaerellales</taxon>
        <taxon>Teratosphaeriaceae</taxon>
        <taxon>Teratosphaeria</taxon>
    </lineage>
</organism>
<feature type="signal peptide" evidence="1">
    <location>
        <begin position="1"/>
        <end position="22"/>
    </location>
</feature>
<dbReference type="AlphaFoldDB" id="A0A9W7W6I0"/>
<accession>A0A9W7W6I0</accession>
<dbReference type="EMBL" id="RIBY02000202">
    <property type="protein sequence ID" value="KAH9844922.1"/>
    <property type="molecule type" value="Genomic_DNA"/>
</dbReference>
<evidence type="ECO:0000256" key="1">
    <source>
        <dbReference type="SAM" id="SignalP"/>
    </source>
</evidence>
<comment type="caution">
    <text evidence="2">The sequence shown here is derived from an EMBL/GenBank/DDBJ whole genome shotgun (WGS) entry which is preliminary data.</text>
</comment>
<proteinExistence type="predicted"/>
<evidence type="ECO:0000313" key="2">
    <source>
        <dbReference type="EMBL" id="KAH9844922.1"/>
    </source>
</evidence>
<reference evidence="2 3" key="1">
    <citation type="journal article" date="2018" name="IMA Fungus">
        <title>IMA Genome-F 10: Nine draft genome sequences of Claviceps purpurea s.lat., including C. arundinis, C. humidiphila, and C. cf. spartinae, pseudomolecules for the pitch canker pathogen Fusarium circinatum, draft genome of Davidsoniella eucalypti, Grosmannia galeiformis, Quambalaria eucalypti, and Teratosphaeria destructans.</title>
        <authorList>
            <person name="Wingfield B.D."/>
            <person name="Liu M."/>
            <person name="Nguyen H.D."/>
            <person name="Lane F.A."/>
            <person name="Morgan S.W."/>
            <person name="De Vos L."/>
            <person name="Wilken P.M."/>
            <person name="Duong T.A."/>
            <person name="Aylward J."/>
            <person name="Coetzee M.P."/>
            <person name="Dadej K."/>
            <person name="De Beer Z.W."/>
            <person name="Findlay W."/>
            <person name="Havenga M."/>
            <person name="Kolarik M."/>
            <person name="Menzies J.G."/>
            <person name="Naidoo K."/>
            <person name="Pochopski O."/>
            <person name="Shoukouhi P."/>
            <person name="Santana Q.C."/>
            <person name="Seifert K.A."/>
            <person name="Soal N."/>
            <person name="Steenkamp E.T."/>
            <person name="Tatham C.T."/>
            <person name="van der Nest M.A."/>
            <person name="Wingfield M.J."/>
        </authorList>
    </citation>
    <scope>NUCLEOTIDE SEQUENCE [LARGE SCALE GENOMIC DNA]</scope>
    <source>
        <strain evidence="2">CMW44962</strain>
    </source>
</reference>
<keyword evidence="1" id="KW-0732">Signal</keyword>
<keyword evidence="3" id="KW-1185">Reference proteome</keyword>